<protein>
    <submittedName>
        <fullName evidence="2">Uncharacterized protein</fullName>
    </submittedName>
</protein>
<dbReference type="Proteomes" id="UP000636800">
    <property type="component" value="Chromosome 6"/>
</dbReference>
<keyword evidence="1" id="KW-1133">Transmembrane helix</keyword>
<feature type="transmembrane region" description="Helical" evidence="1">
    <location>
        <begin position="146"/>
        <end position="164"/>
    </location>
</feature>
<keyword evidence="1" id="KW-0812">Transmembrane</keyword>
<organism evidence="2 3">
    <name type="scientific">Vanilla planifolia</name>
    <name type="common">Vanilla</name>
    <dbReference type="NCBI Taxonomy" id="51239"/>
    <lineage>
        <taxon>Eukaryota</taxon>
        <taxon>Viridiplantae</taxon>
        <taxon>Streptophyta</taxon>
        <taxon>Embryophyta</taxon>
        <taxon>Tracheophyta</taxon>
        <taxon>Spermatophyta</taxon>
        <taxon>Magnoliopsida</taxon>
        <taxon>Liliopsida</taxon>
        <taxon>Asparagales</taxon>
        <taxon>Orchidaceae</taxon>
        <taxon>Vanilloideae</taxon>
        <taxon>Vanilleae</taxon>
        <taxon>Vanilla</taxon>
    </lineage>
</organism>
<evidence type="ECO:0000256" key="1">
    <source>
        <dbReference type="SAM" id="Phobius"/>
    </source>
</evidence>
<reference evidence="2 3" key="1">
    <citation type="journal article" date="2020" name="Nat. Food">
        <title>A phased Vanilla planifolia genome enables genetic improvement of flavour and production.</title>
        <authorList>
            <person name="Hasing T."/>
            <person name="Tang H."/>
            <person name="Brym M."/>
            <person name="Khazi F."/>
            <person name="Huang T."/>
            <person name="Chambers A.H."/>
        </authorList>
    </citation>
    <scope>NUCLEOTIDE SEQUENCE [LARGE SCALE GENOMIC DNA]</scope>
    <source>
        <tissue evidence="2">Leaf</tissue>
    </source>
</reference>
<dbReference type="AlphaFoldDB" id="A0A835QW42"/>
<proteinExistence type="predicted"/>
<name>A0A835QW42_VANPL</name>
<dbReference type="EMBL" id="JADCNL010000006">
    <property type="protein sequence ID" value="KAG0477300.1"/>
    <property type="molecule type" value="Genomic_DNA"/>
</dbReference>
<accession>A0A835QW42</accession>
<keyword evidence="3" id="KW-1185">Reference proteome</keyword>
<sequence>MNAFINGQISSRCFPVLRRKLPRRRLHGSDSSFPAVFCCIISWTSALELPEFLLVVQSFRMFVAVRAVKIQDFAMRSMFCSFPKQWINFVFGRVRWFYPCFETLHFELHRGLWKLRWRTGRPTVRLPVEKLMTSTMMVSLRLSHFWFVKEFVSLFGLVAVRFLMSIG</sequence>
<evidence type="ECO:0000313" key="3">
    <source>
        <dbReference type="Proteomes" id="UP000636800"/>
    </source>
</evidence>
<comment type="caution">
    <text evidence="2">The sequence shown here is derived from an EMBL/GenBank/DDBJ whole genome shotgun (WGS) entry which is preliminary data.</text>
</comment>
<evidence type="ECO:0000313" key="2">
    <source>
        <dbReference type="EMBL" id="KAG0477300.1"/>
    </source>
</evidence>
<gene>
    <name evidence="2" type="ORF">HPP92_014141</name>
</gene>
<keyword evidence="1" id="KW-0472">Membrane</keyword>
<dbReference type="OrthoDB" id="4062651at2759"/>